<dbReference type="InterPro" id="IPR033452">
    <property type="entry name" value="GH30_C"/>
</dbReference>
<accession>A0ABQ9IBF6</accession>
<dbReference type="InterPro" id="IPR001139">
    <property type="entry name" value="Glyco_hydro_30"/>
</dbReference>
<evidence type="ECO:0000256" key="3">
    <source>
        <dbReference type="RuleBase" id="RU361188"/>
    </source>
</evidence>
<dbReference type="SUPFAM" id="SSF51011">
    <property type="entry name" value="Glycosyl hydrolase domain"/>
    <property type="match status" value="1"/>
</dbReference>
<name>A0ABQ9IBF6_9NEOP</name>
<feature type="domain" description="Glycosyl hydrolase family 30 beta sandwich" evidence="5">
    <location>
        <begin position="29"/>
        <end position="91"/>
    </location>
</feature>
<keyword evidence="3" id="KW-0746">Sphingolipid metabolism</keyword>
<evidence type="ECO:0000313" key="6">
    <source>
        <dbReference type="EMBL" id="KAJ8894004.1"/>
    </source>
</evidence>
<reference evidence="6 7" key="1">
    <citation type="submission" date="2023-02" db="EMBL/GenBank/DDBJ databases">
        <title>LHISI_Scaffold_Assembly.</title>
        <authorList>
            <person name="Stuart O.P."/>
            <person name="Cleave R."/>
            <person name="Magrath M.J.L."/>
            <person name="Mikheyev A.S."/>
        </authorList>
    </citation>
    <scope>NUCLEOTIDE SEQUENCE [LARGE SCALE GENOMIC DNA]</scope>
    <source>
        <strain evidence="6">Daus_M_001</strain>
        <tissue evidence="6">Leg muscle</tissue>
    </source>
</reference>
<comment type="caution">
    <text evidence="6">The sequence shown here is derived from an EMBL/GenBank/DDBJ whole genome shotgun (WGS) entry which is preliminary data.</text>
</comment>
<feature type="domain" description="Glycosyl hydrolase family 30 TIM-barrel" evidence="4">
    <location>
        <begin position="2"/>
        <end position="26"/>
    </location>
</feature>
<keyword evidence="2 3" id="KW-0378">Hydrolase</keyword>
<dbReference type="Pfam" id="PF02055">
    <property type="entry name" value="Glyco_hydro_30"/>
    <property type="match status" value="1"/>
</dbReference>
<evidence type="ECO:0000259" key="4">
    <source>
        <dbReference type="Pfam" id="PF02055"/>
    </source>
</evidence>
<dbReference type="Proteomes" id="UP001159363">
    <property type="component" value="Chromosome 2"/>
</dbReference>
<proteinExistence type="inferred from homology"/>
<keyword evidence="7" id="KW-1185">Reference proteome</keyword>
<dbReference type="PANTHER" id="PTHR11069">
    <property type="entry name" value="GLUCOSYLCERAMIDASE"/>
    <property type="match status" value="1"/>
</dbReference>
<keyword evidence="1" id="KW-0732">Signal</keyword>
<protein>
    <recommendedName>
        <fullName evidence="3">Glucosylceramidase</fullName>
        <ecNumber evidence="3">3.2.1.45</ecNumber>
    </recommendedName>
</protein>
<dbReference type="EC" id="3.2.1.45" evidence="3"/>
<dbReference type="InterPro" id="IPR013780">
    <property type="entry name" value="Glyco_hydro_b"/>
</dbReference>
<comment type="catalytic activity">
    <reaction evidence="3">
        <text>a beta-D-glucosyl-(1&lt;-&gt;1')-N-acylsphing-4-enine + H2O = an N-acylsphing-4-enine + D-glucose</text>
        <dbReference type="Rhea" id="RHEA:13269"/>
        <dbReference type="ChEBI" id="CHEBI:4167"/>
        <dbReference type="ChEBI" id="CHEBI:15377"/>
        <dbReference type="ChEBI" id="CHEBI:22801"/>
        <dbReference type="ChEBI" id="CHEBI:52639"/>
        <dbReference type="EC" id="3.2.1.45"/>
    </reaction>
</comment>
<comment type="similarity">
    <text evidence="3">Belongs to the glycosyl hydrolase 30 family.</text>
</comment>
<evidence type="ECO:0000313" key="7">
    <source>
        <dbReference type="Proteomes" id="UP001159363"/>
    </source>
</evidence>
<keyword evidence="3" id="KW-0443">Lipid metabolism</keyword>
<dbReference type="InterPro" id="IPR033453">
    <property type="entry name" value="Glyco_hydro_30_TIM-barrel"/>
</dbReference>
<evidence type="ECO:0000256" key="2">
    <source>
        <dbReference type="ARBA" id="ARBA00022801"/>
    </source>
</evidence>
<evidence type="ECO:0000259" key="5">
    <source>
        <dbReference type="Pfam" id="PF17189"/>
    </source>
</evidence>
<organism evidence="6 7">
    <name type="scientific">Dryococelus australis</name>
    <dbReference type="NCBI Taxonomy" id="614101"/>
    <lineage>
        <taxon>Eukaryota</taxon>
        <taxon>Metazoa</taxon>
        <taxon>Ecdysozoa</taxon>
        <taxon>Arthropoda</taxon>
        <taxon>Hexapoda</taxon>
        <taxon>Insecta</taxon>
        <taxon>Pterygota</taxon>
        <taxon>Neoptera</taxon>
        <taxon>Polyneoptera</taxon>
        <taxon>Phasmatodea</taxon>
        <taxon>Verophasmatodea</taxon>
        <taxon>Anareolatae</taxon>
        <taxon>Phasmatidae</taxon>
        <taxon>Eurycanthinae</taxon>
        <taxon>Dryococelus</taxon>
    </lineage>
</organism>
<sequence length="94" mass="10363">MIVNSIADDFYKQPMFYALAHFSKFVPPGSVRIGLESEQDGGIENVAFLSPDNITVVIMQNKNNQDMEAALSDSDNGQVSLKIPANSMHTILFK</sequence>
<evidence type="ECO:0000256" key="1">
    <source>
        <dbReference type="ARBA" id="ARBA00022729"/>
    </source>
</evidence>
<dbReference type="PANTHER" id="PTHR11069:SF23">
    <property type="entry name" value="LYSOSOMAL ACID GLUCOSYLCERAMIDASE"/>
    <property type="match status" value="1"/>
</dbReference>
<dbReference type="Pfam" id="PF17189">
    <property type="entry name" value="Glyco_hydro_30C"/>
    <property type="match status" value="1"/>
</dbReference>
<dbReference type="EMBL" id="JARBHB010000002">
    <property type="protein sequence ID" value="KAJ8894004.1"/>
    <property type="molecule type" value="Genomic_DNA"/>
</dbReference>
<keyword evidence="3" id="KW-0326">Glycosidase</keyword>
<gene>
    <name evidence="6" type="ORF">PR048_006612</name>
</gene>
<dbReference type="Gene3D" id="2.60.40.1180">
    <property type="entry name" value="Golgi alpha-mannosidase II"/>
    <property type="match status" value="1"/>
</dbReference>